<dbReference type="AlphaFoldDB" id="A0A2K8N891"/>
<organism evidence="7 8">
    <name type="scientific">Kyrpidia spormannii</name>
    <dbReference type="NCBI Taxonomy" id="2055160"/>
    <lineage>
        <taxon>Bacteria</taxon>
        <taxon>Bacillati</taxon>
        <taxon>Bacillota</taxon>
        <taxon>Bacilli</taxon>
        <taxon>Bacillales</taxon>
        <taxon>Alicyclobacillaceae</taxon>
        <taxon>Kyrpidia</taxon>
    </lineage>
</organism>
<dbReference type="Proteomes" id="UP000231932">
    <property type="component" value="Chromosome"/>
</dbReference>
<protein>
    <recommendedName>
        <fullName evidence="5">Putative pre-16S rRNA nuclease</fullName>
        <ecNumber evidence="5">3.1.-.-</ecNumber>
    </recommendedName>
</protein>
<dbReference type="InterPro" id="IPR012337">
    <property type="entry name" value="RNaseH-like_sf"/>
</dbReference>
<dbReference type="Gene3D" id="3.30.420.140">
    <property type="entry name" value="YqgF/RNase H-like domain"/>
    <property type="match status" value="1"/>
</dbReference>
<dbReference type="InterPro" id="IPR005227">
    <property type="entry name" value="YqgF"/>
</dbReference>
<keyword evidence="4 5" id="KW-0378">Hydrolase</keyword>
<dbReference type="SMART" id="SM00732">
    <property type="entry name" value="YqgFc"/>
    <property type="match status" value="1"/>
</dbReference>
<dbReference type="InterPro" id="IPR006641">
    <property type="entry name" value="YqgF/RNaseH-like_dom"/>
</dbReference>
<dbReference type="SUPFAM" id="SSF53098">
    <property type="entry name" value="Ribonuclease H-like"/>
    <property type="match status" value="1"/>
</dbReference>
<evidence type="ECO:0000259" key="6">
    <source>
        <dbReference type="SMART" id="SM00732"/>
    </source>
</evidence>
<evidence type="ECO:0000256" key="5">
    <source>
        <dbReference type="HAMAP-Rule" id="MF_00651"/>
    </source>
</evidence>
<evidence type="ECO:0000256" key="3">
    <source>
        <dbReference type="ARBA" id="ARBA00022722"/>
    </source>
</evidence>
<dbReference type="EC" id="3.1.-.-" evidence="5"/>
<evidence type="ECO:0000313" key="7">
    <source>
        <dbReference type="EMBL" id="ATY85325.1"/>
    </source>
</evidence>
<dbReference type="GO" id="GO:0016788">
    <property type="term" value="F:hydrolase activity, acting on ester bonds"/>
    <property type="evidence" value="ECO:0007669"/>
    <property type="project" value="UniProtKB-UniRule"/>
</dbReference>
<dbReference type="GO" id="GO:0004518">
    <property type="term" value="F:nuclease activity"/>
    <property type="evidence" value="ECO:0007669"/>
    <property type="project" value="UniProtKB-KW"/>
</dbReference>
<dbReference type="NCBIfam" id="TIGR00250">
    <property type="entry name" value="RNAse_H_YqgF"/>
    <property type="match status" value="1"/>
</dbReference>
<evidence type="ECO:0000256" key="4">
    <source>
        <dbReference type="ARBA" id="ARBA00022801"/>
    </source>
</evidence>
<sequence>MSRILGLDVGRVRIGVAVSDPLGLVAQGLEVVAVDDEESALARIEGLIAEWGVERVVVGLPRNMDNSLGAQGRYTEEFAEKLRHRVRVPVDLWDERLTTVVAEKTLIGAGLRRARRKKVVDQVAATVLLQSYLDAHPDEGGSGYGFRRPGGQSGVDG</sequence>
<comment type="function">
    <text evidence="5">Could be a nuclease involved in processing of the 5'-end of pre-16S rRNA.</text>
</comment>
<dbReference type="OrthoDB" id="9796140at2"/>
<evidence type="ECO:0000313" key="8">
    <source>
        <dbReference type="Proteomes" id="UP000231932"/>
    </source>
</evidence>
<dbReference type="HAMAP" id="MF_00651">
    <property type="entry name" value="Nuclease_YqgF"/>
    <property type="match status" value="1"/>
</dbReference>
<evidence type="ECO:0000256" key="1">
    <source>
        <dbReference type="ARBA" id="ARBA00022490"/>
    </source>
</evidence>
<proteinExistence type="inferred from homology"/>
<evidence type="ECO:0000256" key="2">
    <source>
        <dbReference type="ARBA" id="ARBA00022517"/>
    </source>
</evidence>
<keyword evidence="1 5" id="KW-0963">Cytoplasm</keyword>
<feature type="domain" description="YqgF/RNase H-like" evidence="6">
    <location>
        <begin position="2"/>
        <end position="102"/>
    </location>
</feature>
<dbReference type="CDD" id="cd16964">
    <property type="entry name" value="YqgF"/>
    <property type="match status" value="1"/>
</dbReference>
<keyword evidence="2 5" id="KW-0690">Ribosome biogenesis</keyword>
<dbReference type="GO" id="GO:0000967">
    <property type="term" value="P:rRNA 5'-end processing"/>
    <property type="evidence" value="ECO:0007669"/>
    <property type="project" value="UniProtKB-UniRule"/>
</dbReference>
<dbReference type="InterPro" id="IPR037027">
    <property type="entry name" value="YqgF/RNaseH-like_dom_sf"/>
</dbReference>
<keyword evidence="3 5" id="KW-0540">Nuclease</keyword>
<dbReference type="RefSeq" id="WP_100668108.1">
    <property type="nucleotide sequence ID" value="NZ_CP024955.1"/>
</dbReference>
<dbReference type="KEGG" id="kyr:CVV65_10660"/>
<dbReference type="PANTHER" id="PTHR33317">
    <property type="entry name" value="POLYNUCLEOTIDYL TRANSFERASE, RIBONUCLEASE H-LIKE SUPERFAMILY PROTEIN"/>
    <property type="match status" value="1"/>
</dbReference>
<keyword evidence="8" id="KW-1185">Reference proteome</keyword>
<comment type="subcellular location">
    <subcellularLocation>
        <location evidence="5">Cytoplasm</location>
    </subcellularLocation>
</comment>
<reference evidence="8" key="1">
    <citation type="submission" date="2017-11" db="EMBL/GenBank/DDBJ databases">
        <title>Complete Genome Sequence of Kyrpidia sp. Strain EA-1, a thermophilic, hydrogen-oxidizing Bacterium, isolated from the Azores.</title>
        <authorList>
            <person name="Reiner J.E."/>
            <person name="Lapp C.J."/>
            <person name="Bunk B."/>
            <person name="Gescher J."/>
        </authorList>
    </citation>
    <scope>NUCLEOTIDE SEQUENCE [LARGE SCALE GENOMIC DNA]</scope>
    <source>
        <strain evidence="8">EA-1</strain>
    </source>
</reference>
<dbReference type="PANTHER" id="PTHR33317:SF4">
    <property type="entry name" value="POLYNUCLEOTIDYL TRANSFERASE, RIBONUCLEASE H-LIKE SUPERFAMILY PROTEIN"/>
    <property type="match status" value="1"/>
</dbReference>
<dbReference type="GO" id="GO:0005829">
    <property type="term" value="C:cytosol"/>
    <property type="evidence" value="ECO:0007669"/>
    <property type="project" value="TreeGrafter"/>
</dbReference>
<comment type="similarity">
    <text evidence="5">Belongs to the YqgF HJR family.</text>
</comment>
<gene>
    <name evidence="7" type="ORF">CVV65_10660</name>
</gene>
<name>A0A2K8N891_9BACL</name>
<dbReference type="Pfam" id="PF03652">
    <property type="entry name" value="RuvX"/>
    <property type="match status" value="1"/>
</dbReference>
<dbReference type="EMBL" id="CP024955">
    <property type="protein sequence ID" value="ATY85325.1"/>
    <property type="molecule type" value="Genomic_DNA"/>
</dbReference>
<accession>A0A2K8N891</accession>